<feature type="transmembrane region" description="Helical" evidence="8">
    <location>
        <begin position="49"/>
        <end position="69"/>
    </location>
</feature>
<dbReference type="GO" id="GO:0055085">
    <property type="term" value="P:transmembrane transport"/>
    <property type="evidence" value="ECO:0007669"/>
    <property type="project" value="InterPro"/>
</dbReference>
<feature type="transmembrane region" description="Helical" evidence="8">
    <location>
        <begin position="198"/>
        <end position="221"/>
    </location>
</feature>
<evidence type="ECO:0000313" key="11">
    <source>
        <dbReference type="Proteomes" id="UP000192359"/>
    </source>
</evidence>
<organism evidence="10 11">
    <name type="scientific">Rothia nasimurium</name>
    <dbReference type="NCBI Taxonomy" id="85336"/>
    <lineage>
        <taxon>Bacteria</taxon>
        <taxon>Bacillati</taxon>
        <taxon>Actinomycetota</taxon>
        <taxon>Actinomycetes</taxon>
        <taxon>Micrococcales</taxon>
        <taxon>Micrococcaceae</taxon>
        <taxon>Rothia</taxon>
    </lineage>
</organism>
<feature type="binding site" evidence="7">
    <location>
        <position position="571"/>
    </location>
    <ligand>
        <name>Zn(2+)</name>
        <dbReference type="ChEBI" id="CHEBI:29105"/>
    </ligand>
</feature>
<dbReference type="Proteomes" id="UP000192359">
    <property type="component" value="Unassembled WGS sequence"/>
</dbReference>
<comment type="cofactor">
    <cofactor evidence="7">
        <name>Zn(2+)</name>
        <dbReference type="ChEBI" id="CHEBI:29105"/>
    </cofactor>
    <text evidence="7">Binds 1 zinc ion per subunit.</text>
</comment>
<feature type="transmembrane region" description="Helical" evidence="8">
    <location>
        <begin position="165"/>
        <end position="186"/>
    </location>
</feature>
<evidence type="ECO:0000256" key="3">
    <source>
        <dbReference type="ARBA" id="ARBA00022692"/>
    </source>
</evidence>
<accession>A0A1Y1RSG7</accession>
<feature type="transmembrane region" description="Helical" evidence="8">
    <location>
        <begin position="123"/>
        <end position="145"/>
    </location>
</feature>
<dbReference type="InterPro" id="IPR001765">
    <property type="entry name" value="Carbonic_anhydrase"/>
</dbReference>
<comment type="similarity">
    <text evidence="2">Belongs to the beta-class carbonic anhydrase family.</text>
</comment>
<keyword evidence="3 8" id="KW-0812">Transmembrane</keyword>
<keyword evidence="4 8" id="KW-1133">Transmembrane helix</keyword>
<name>A0A1Y1RSG7_9MICC</name>
<keyword evidence="7" id="KW-0862">Zinc</keyword>
<evidence type="ECO:0000256" key="2">
    <source>
        <dbReference type="ARBA" id="ARBA00006217"/>
    </source>
</evidence>
<feature type="binding site" evidence="7">
    <location>
        <position position="642"/>
    </location>
    <ligand>
        <name>Zn(2+)</name>
        <dbReference type="ChEBI" id="CHEBI:29105"/>
    </ligand>
</feature>
<feature type="binding site" evidence="7">
    <location>
        <position position="645"/>
    </location>
    <ligand>
        <name>Zn(2+)</name>
        <dbReference type="ChEBI" id="CHEBI:29105"/>
    </ligand>
</feature>
<dbReference type="EMBL" id="LXWF01000001">
    <property type="protein sequence ID" value="ORC25053.1"/>
    <property type="molecule type" value="Genomic_DNA"/>
</dbReference>
<dbReference type="OrthoDB" id="9771198at2"/>
<feature type="transmembrane region" description="Helical" evidence="8">
    <location>
        <begin position="241"/>
        <end position="264"/>
    </location>
</feature>
<reference evidence="10 11" key="1">
    <citation type="submission" date="2016-05" db="EMBL/GenBank/DDBJ databases">
        <title>Draft genome sequence of a porcine commensal Rothia nasimurium.</title>
        <authorList>
            <person name="Gaiser R.A."/>
            <person name="Van Baarlen P."/>
            <person name="Wells J.M."/>
        </authorList>
    </citation>
    <scope>NUCLEOTIDE SEQUENCE [LARGE SCALE GENOMIC DNA]</scope>
    <source>
        <strain evidence="10 11">PT-32</strain>
    </source>
</reference>
<protein>
    <submittedName>
        <fullName evidence="10">Carbonic anhydrase</fullName>
    </submittedName>
</protein>
<dbReference type="PANTHER" id="PTHR11814">
    <property type="entry name" value="SULFATE TRANSPORTER"/>
    <property type="match status" value="1"/>
</dbReference>
<feature type="transmembrane region" description="Helical" evidence="8">
    <location>
        <begin position="370"/>
        <end position="402"/>
    </location>
</feature>
<feature type="transmembrane region" description="Helical" evidence="8">
    <location>
        <begin position="89"/>
        <end position="111"/>
    </location>
</feature>
<comment type="subcellular location">
    <subcellularLocation>
        <location evidence="1">Membrane</location>
        <topology evidence="1">Multi-pass membrane protein</topology>
    </subcellularLocation>
</comment>
<dbReference type="RefSeq" id="WP_083090510.1">
    <property type="nucleotide sequence ID" value="NZ_LXWF01000001.1"/>
</dbReference>
<keyword evidence="11" id="KW-1185">Reference proteome</keyword>
<evidence type="ECO:0000256" key="6">
    <source>
        <dbReference type="ARBA" id="ARBA00024993"/>
    </source>
</evidence>
<gene>
    <name evidence="10" type="ORF">A7979_08500</name>
</gene>
<keyword evidence="7" id="KW-0479">Metal-binding</keyword>
<dbReference type="AlphaFoldDB" id="A0A1Y1RSG7"/>
<evidence type="ECO:0000256" key="1">
    <source>
        <dbReference type="ARBA" id="ARBA00004141"/>
    </source>
</evidence>
<dbReference type="Pfam" id="PF00916">
    <property type="entry name" value="Sulfate_transp"/>
    <property type="match status" value="1"/>
</dbReference>
<comment type="caution">
    <text evidence="10">The sequence shown here is derived from an EMBL/GenBank/DDBJ whole genome shotgun (WGS) entry which is preliminary data.</text>
</comment>
<dbReference type="InterPro" id="IPR001902">
    <property type="entry name" value="SLC26A/SulP_fam"/>
</dbReference>
<sequence>MTSSISIPSSKPSLSTRLRADVPASIVVFLVAVPLSLGIAAASGAPVAAGLFAAVVGGILAGYFGGSPLQVSGPAAGLTVIVASLVDQFPWPVVCAITVGAGLLQILLSLSRVARIALSISPVVVNAMLAGIGITIILQQVQVLLGSTAESSAEENISALPDNILNLRPLDLLCGVAVIGIILLWTKLPASVRKVPSQLVAIVAVTLVASLAQADVVRVSIGESVLEGVALPQLPEGQWAAFFLGILTIGIVASVESLLSAVAVDRLHQGERTNFDKELLGQGIANTASGAIGGLPVTGVIVRSSTNVIAGAVSKLSAILHGVWVLLFSLVGVALIEQIPMAALAGLLIYTGGKLIRWADIRIARRTGDLLVYVVTVLAVVGLNLLEGVGIGIVLSILILLWRVVKASVHAEQISSKRWRLIIEGSCSFLSTPRLVKVLQSIPDNADVVVEFEVDYLDRHAYQAFSDWRARHEALGNSVAIEQRENNLFDNLDQTPPRRSDLQTFFKGNHAPWNRQSQELPEITQENSHLKHLLPIFAGIEQFHRKHSGSVREHLAPLTLSQKPAAMFITCVDSRVVPNMITSSGPGDLLTIRNVGNMLPPSQTVAAPVSGEGGAVSDTSVNAAITFGVESLEIPALVLCGHSSCGAISALLTGVPQPDEVDRWLTCGEETLQAYRQGHPLVALAKKAGYTEADQLSILNVAIQVQRLRNHPSVAERLADGRVNVTGLFFDIAAGRTYEITQDAILDINHERLLGAKTQPAQV</sequence>
<evidence type="ECO:0000256" key="4">
    <source>
        <dbReference type="ARBA" id="ARBA00022989"/>
    </source>
</evidence>
<dbReference type="Pfam" id="PF00484">
    <property type="entry name" value="Pro_CA"/>
    <property type="match status" value="1"/>
</dbReference>
<proteinExistence type="inferred from homology"/>
<feature type="domain" description="SLC26A/SulP transporter" evidence="9">
    <location>
        <begin position="18"/>
        <end position="375"/>
    </location>
</feature>
<evidence type="ECO:0000259" key="9">
    <source>
        <dbReference type="Pfam" id="PF00916"/>
    </source>
</evidence>
<dbReference type="GO" id="GO:0008270">
    <property type="term" value="F:zinc ion binding"/>
    <property type="evidence" value="ECO:0007669"/>
    <property type="project" value="InterPro"/>
</dbReference>
<evidence type="ECO:0000313" key="10">
    <source>
        <dbReference type="EMBL" id="ORC25053.1"/>
    </source>
</evidence>
<feature type="transmembrane region" description="Helical" evidence="8">
    <location>
        <begin position="322"/>
        <end position="350"/>
    </location>
</feature>
<dbReference type="SMART" id="SM00947">
    <property type="entry name" value="Pro_CA"/>
    <property type="match status" value="1"/>
</dbReference>
<comment type="function">
    <text evidence="6">Catalyzes the reversible hydration of carbon dioxide to form bicarbonate.</text>
</comment>
<keyword evidence="5 8" id="KW-0472">Membrane</keyword>
<dbReference type="GO" id="GO:0016020">
    <property type="term" value="C:membrane"/>
    <property type="evidence" value="ECO:0007669"/>
    <property type="project" value="UniProtKB-SubCell"/>
</dbReference>
<dbReference type="GO" id="GO:0004089">
    <property type="term" value="F:carbonate dehydratase activity"/>
    <property type="evidence" value="ECO:0007669"/>
    <property type="project" value="InterPro"/>
</dbReference>
<feature type="transmembrane region" description="Helical" evidence="8">
    <location>
        <begin position="284"/>
        <end position="302"/>
    </location>
</feature>
<dbReference type="Gene3D" id="3.40.1050.10">
    <property type="entry name" value="Carbonic anhydrase"/>
    <property type="match status" value="1"/>
</dbReference>
<dbReference type="InterPro" id="IPR036874">
    <property type="entry name" value="Carbonic_anhydrase_sf"/>
</dbReference>
<evidence type="ECO:0000256" key="5">
    <source>
        <dbReference type="ARBA" id="ARBA00023136"/>
    </source>
</evidence>
<feature type="transmembrane region" description="Helical" evidence="8">
    <location>
        <begin position="22"/>
        <end position="42"/>
    </location>
</feature>
<feature type="binding site" evidence="7">
    <location>
        <position position="573"/>
    </location>
    <ligand>
        <name>Zn(2+)</name>
        <dbReference type="ChEBI" id="CHEBI:29105"/>
    </ligand>
</feature>
<evidence type="ECO:0000256" key="7">
    <source>
        <dbReference type="PIRSR" id="PIRSR601765-1"/>
    </source>
</evidence>
<dbReference type="SUPFAM" id="SSF53056">
    <property type="entry name" value="beta-carbonic anhydrase, cab"/>
    <property type="match status" value="1"/>
</dbReference>
<dbReference type="InterPro" id="IPR011547">
    <property type="entry name" value="SLC26A/SulP_dom"/>
</dbReference>
<evidence type="ECO:0000256" key="8">
    <source>
        <dbReference type="SAM" id="Phobius"/>
    </source>
</evidence>